<dbReference type="InterPro" id="IPR029060">
    <property type="entry name" value="PIN-like_dom_sf"/>
</dbReference>
<keyword evidence="2" id="KW-0690">Ribosome biogenesis</keyword>
<dbReference type="EMBL" id="AYLP01000051">
    <property type="protein sequence ID" value="ESS66094.1"/>
    <property type="molecule type" value="Genomic_DNA"/>
</dbReference>
<dbReference type="InterPro" id="IPR037503">
    <property type="entry name" value="Fcf1_PIN"/>
</dbReference>
<dbReference type="SUPFAM" id="SSF88723">
    <property type="entry name" value="PIN domain-like"/>
    <property type="match status" value="1"/>
</dbReference>
<dbReference type="CDD" id="cd09864">
    <property type="entry name" value="PIN_Fcf1-like"/>
    <property type="match status" value="1"/>
</dbReference>
<dbReference type="Gene3D" id="3.40.50.1010">
    <property type="entry name" value="5'-nuclease"/>
    <property type="match status" value="1"/>
</dbReference>
<reference evidence="8 9" key="1">
    <citation type="journal article" date="2014" name="Genome Announc.">
        <title>Trypanosoma cruzi Clone Dm28c Draft Genome Sequence.</title>
        <authorList>
            <person name="Grisard E.C."/>
            <person name="Teixeira S.M."/>
            <person name="de Almeida L.G."/>
            <person name="Stoco P.H."/>
            <person name="Gerber A.L."/>
            <person name="Talavera-Lopez C."/>
            <person name="Lima O.C."/>
            <person name="Andersson B."/>
            <person name="de Vasconcelos A.T."/>
        </authorList>
    </citation>
    <scope>NUCLEOTIDE SEQUENCE [LARGE SCALE GENOMIC DNA]</scope>
    <source>
        <strain evidence="8 9">Dm28c</strain>
    </source>
</reference>
<keyword evidence="4" id="KW-0539">Nucleus</keyword>
<dbReference type="Pfam" id="PF04900">
    <property type="entry name" value="Fcf1"/>
    <property type="match status" value="1"/>
</dbReference>
<keyword evidence="6" id="KW-0812">Transmembrane</keyword>
<dbReference type="OrthoDB" id="76105at2759"/>
<dbReference type="Proteomes" id="UP000017861">
    <property type="component" value="Unassembled WGS sequence"/>
</dbReference>
<organism evidence="8 9">
    <name type="scientific">Trypanosoma cruzi Dm28c</name>
    <dbReference type="NCBI Taxonomy" id="1416333"/>
    <lineage>
        <taxon>Eukaryota</taxon>
        <taxon>Discoba</taxon>
        <taxon>Euglenozoa</taxon>
        <taxon>Kinetoplastea</taxon>
        <taxon>Metakinetoplastina</taxon>
        <taxon>Trypanosomatida</taxon>
        <taxon>Trypanosomatidae</taxon>
        <taxon>Trypanosoma</taxon>
        <taxon>Schizotrypanum</taxon>
    </lineage>
</organism>
<evidence type="ECO:0000256" key="1">
    <source>
        <dbReference type="ARBA" id="ARBA00004604"/>
    </source>
</evidence>
<evidence type="ECO:0000313" key="8">
    <source>
        <dbReference type="EMBL" id="ESS66094.1"/>
    </source>
</evidence>
<dbReference type="VEuPathDB" id="TriTrypDB:TCDM_05332"/>
<keyword evidence="3" id="KW-0698">rRNA processing</keyword>
<evidence type="ECO:0000256" key="6">
    <source>
        <dbReference type="SAM" id="Phobius"/>
    </source>
</evidence>
<keyword evidence="6" id="KW-1133">Transmembrane helix</keyword>
<feature type="transmembrane region" description="Helical" evidence="6">
    <location>
        <begin position="83"/>
        <end position="113"/>
    </location>
</feature>
<dbReference type="InterPro" id="IPR006984">
    <property type="entry name" value="Fcf1/UTP23"/>
</dbReference>
<evidence type="ECO:0000256" key="2">
    <source>
        <dbReference type="ARBA" id="ARBA00022517"/>
    </source>
</evidence>
<feature type="domain" description="PIN" evidence="7">
    <location>
        <begin position="213"/>
        <end position="310"/>
    </location>
</feature>
<sequence length="341" mass="39475">MERARKYREIDFECVVRCRTSCPDPRTTWEGCSAKPSEKKKARREKRVYFSVKSTFVLFFVFSCHSTYVDGLCILLVHIHVYIIYYLFIYFTCCCKQGLMLCVSYCFFFVLICKKGSGAKIRRKGTGRSVSLCAMGRKKRVASHAIKSILMKEKSLAQKKKREMDGYQDTPEPVLSQVKDEAAVRFQRNQLTVAAPMQTNMFLSFNKSLGPPFHIWLDTNFINFSMQNKIEIVEGLMDCMLAKVIPCVCDCVMAELEKLGKKFRIALKIARDKRFRRLTCDGKYADDCVVRTVTRHPIYIVATCDQELKRRLRKIPGVPIMYISKHRYTIERLPEVYGAPG</sequence>
<dbReference type="SMART" id="SM00670">
    <property type="entry name" value="PINc"/>
    <property type="match status" value="1"/>
</dbReference>
<evidence type="ECO:0000256" key="4">
    <source>
        <dbReference type="ARBA" id="ARBA00023242"/>
    </source>
</evidence>
<dbReference type="InterPro" id="IPR002716">
    <property type="entry name" value="PIN_dom"/>
</dbReference>
<gene>
    <name evidence="8" type="ORF">TCDM_05332</name>
</gene>
<dbReference type="GO" id="GO:0032040">
    <property type="term" value="C:small-subunit processome"/>
    <property type="evidence" value="ECO:0007669"/>
    <property type="project" value="InterPro"/>
</dbReference>
<name>V5BEE0_TRYCR</name>
<accession>V5BEE0</accession>
<evidence type="ECO:0000256" key="5">
    <source>
        <dbReference type="ARBA" id="ARBA00024026"/>
    </source>
</evidence>
<protein>
    <recommendedName>
        <fullName evidence="7">PIN domain-containing protein</fullName>
    </recommendedName>
</protein>
<dbReference type="PANTHER" id="PTHR12416">
    <property type="entry name" value="RRNA-PROCESSING PROTEIN UTP23 HOMOLOG"/>
    <property type="match status" value="1"/>
</dbReference>
<evidence type="ECO:0000256" key="3">
    <source>
        <dbReference type="ARBA" id="ARBA00022552"/>
    </source>
</evidence>
<dbReference type="GO" id="GO:0006364">
    <property type="term" value="P:rRNA processing"/>
    <property type="evidence" value="ECO:0007669"/>
    <property type="project" value="UniProtKB-KW"/>
</dbReference>
<dbReference type="AlphaFoldDB" id="V5BEE0"/>
<evidence type="ECO:0000259" key="7">
    <source>
        <dbReference type="SMART" id="SM00670"/>
    </source>
</evidence>
<dbReference type="FunFam" id="3.40.50.1010:FF:000035">
    <property type="entry name" value="Fcf1, putative"/>
    <property type="match status" value="1"/>
</dbReference>
<proteinExistence type="inferred from homology"/>
<comment type="caution">
    <text evidence="8">The sequence shown here is derived from an EMBL/GenBank/DDBJ whole genome shotgun (WGS) entry which is preliminary data.</text>
</comment>
<feature type="transmembrane region" description="Helical" evidence="6">
    <location>
        <begin position="48"/>
        <end position="77"/>
    </location>
</feature>
<comment type="subcellular location">
    <subcellularLocation>
        <location evidence="1">Nucleus</location>
        <location evidence="1">Nucleolus</location>
    </subcellularLocation>
</comment>
<comment type="similarity">
    <text evidence="5">Belongs to the UTP23/FCF1 family. FCF1 subfamily.</text>
</comment>
<keyword evidence="6" id="KW-0472">Membrane</keyword>
<evidence type="ECO:0000313" key="9">
    <source>
        <dbReference type="Proteomes" id="UP000017861"/>
    </source>
</evidence>